<evidence type="ECO:0000313" key="3">
    <source>
        <dbReference type="Proteomes" id="UP001430953"/>
    </source>
</evidence>
<dbReference type="EMBL" id="JADYXP020000031">
    <property type="protein sequence ID" value="KAL0098921.1"/>
    <property type="molecule type" value="Genomic_DNA"/>
</dbReference>
<name>A0AAW2E9C8_9HYME</name>
<dbReference type="Proteomes" id="UP001430953">
    <property type="component" value="Unassembled WGS sequence"/>
</dbReference>
<accession>A0AAW2E9C8</accession>
<proteinExistence type="predicted"/>
<feature type="signal peptide" evidence="1">
    <location>
        <begin position="1"/>
        <end position="18"/>
    </location>
</feature>
<sequence>MGEVVFLCFKIFFLIFKAEKHMGKVRYTMPNEYRKRDILPIQKNMKSNIIVFISVRIDKIV</sequence>
<evidence type="ECO:0000313" key="2">
    <source>
        <dbReference type="EMBL" id="KAL0098921.1"/>
    </source>
</evidence>
<keyword evidence="3" id="KW-1185">Reference proteome</keyword>
<keyword evidence="1" id="KW-0732">Signal</keyword>
<dbReference type="AlphaFoldDB" id="A0AAW2E9C8"/>
<evidence type="ECO:0000256" key="1">
    <source>
        <dbReference type="SAM" id="SignalP"/>
    </source>
</evidence>
<reference evidence="2 3" key="1">
    <citation type="submission" date="2023-03" db="EMBL/GenBank/DDBJ databases">
        <title>High recombination rates correlate with genetic variation in Cardiocondyla obscurior ants.</title>
        <authorList>
            <person name="Errbii M."/>
        </authorList>
    </citation>
    <scope>NUCLEOTIDE SEQUENCE [LARGE SCALE GENOMIC DNA]</scope>
    <source>
        <strain evidence="2">Alpha-2009</strain>
        <tissue evidence="2">Whole body</tissue>
    </source>
</reference>
<feature type="chain" id="PRO_5043889890" evidence="1">
    <location>
        <begin position="19"/>
        <end position="61"/>
    </location>
</feature>
<protein>
    <submittedName>
        <fullName evidence="2">Uncharacterized protein</fullName>
    </submittedName>
</protein>
<comment type="caution">
    <text evidence="2">The sequence shown here is derived from an EMBL/GenBank/DDBJ whole genome shotgun (WGS) entry which is preliminary data.</text>
</comment>
<organism evidence="2 3">
    <name type="scientific">Cardiocondyla obscurior</name>
    <dbReference type="NCBI Taxonomy" id="286306"/>
    <lineage>
        <taxon>Eukaryota</taxon>
        <taxon>Metazoa</taxon>
        <taxon>Ecdysozoa</taxon>
        <taxon>Arthropoda</taxon>
        <taxon>Hexapoda</taxon>
        <taxon>Insecta</taxon>
        <taxon>Pterygota</taxon>
        <taxon>Neoptera</taxon>
        <taxon>Endopterygota</taxon>
        <taxon>Hymenoptera</taxon>
        <taxon>Apocrita</taxon>
        <taxon>Aculeata</taxon>
        <taxon>Formicoidea</taxon>
        <taxon>Formicidae</taxon>
        <taxon>Myrmicinae</taxon>
        <taxon>Cardiocondyla</taxon>
    </lineage>
</organism>
<gene>
    <name evidence="2" type="ORF">PUN28_020829</name>
</gene>